<dbReference type="OrthoDB" id="851428at2759"/>
<comment type="caution">
    <text evidence="2">The sequence shown here is derived from an EMBL/GenBank/DDBJ whole genome shotgun (WGS) entry which is preliminary data.</text>
</comment>
<dbReference type="AlphaFoldDB" id="A0A5B6UV72"/>
<dbReference type="PANTHER" id="PTHR34482">
    <property type="entry name" value="DNA DAMAGE-INDUCIBLE PROTEIN 1-LIKE"/>
    <property type="match status" value="1"/>
</dbReference>
<organism evidence="2 3">
    <name type="scientific">Gossypium australe</name>
    <dbReference type="NCBI Taxonomy" id="47621"/>
    <lineage>
        <taxon>Eukaryota</taxon>
        <taxon>Viridiplantae</taxon>
        <taxon>Streptophyta</taxon>
        <taxon>Embryophyta</taxon>
        <taxon>Tracheophyta</taxon>
        <taxon>Spermatophyta</taxon>
        <taxon>Magnoliopsida</taxon>
        <taxon>eudicotyledons</taxon>
        <taxon>Gunneridae</taxon>
        <taxon>Pentapetalae</taxon>
        <taxon>rosids</taxon>
        <taxon>malvids</taxon>
        <taxon>Malvales</taxon>
        <taxon>Malvaceae</taxon>
        <taxon>Malvoideae</taxon>
        <taxon>Gossypium</taxon>
    </lineage>
</organism>
<gene>
    <name evidence="2" type="ORF">EPI10_027498</name>
</gene>
<dbReference type="Proteomes" id="UP000325315">
    <property type="component" value="Unassembled WGS sequence"/>
</dbReference>
<feature type="region of interest" description="Disordered" evidence="1">
    <location>
        <begin position="146"/>
        <end position="173"/>
    </location>
</feature>
<evidence type="ECO:0000256" key="1">
    <source>
        <dbReference type="SAM" id="MobiDB-lite"/>
    </source>
</evidence>
<protein>
    <submittedName>
        <fullName evidence="2">E3 ubiquitin-protein ligase RBBP6</fullName>
    </submittedName>
</protein>
<evidence type="ECO:0000313" key="2">
    <source>
        <dbReference type="EMBL" id="KAA3460877.1"/>
    </source>
</evidence>
<dbReference type="EMBL" id="SMMG02000009">
    <property type="protein sequence ID" value="KAA3460877.1"/>
    <property type="molecule type" value="Genomic_DNA"/>
</dbReference>
<feature type="compositionally biased region" description="Polar residues" evidence="1">
    <location>
        <begin position="158"/>
        <end position="173"/>
    </location>
</feature>
<name>A0A5B6UV72_9ROSI</name>
<feature type="region of interest" description="Disordered" evidence="1">
    <location>
        <begin position="13"/>
        <end position="33"/>
    </location>
</feature>
<sequence length="256" mass="28921">MNEWFSQYLRTNPAVQQAQAPPPTPSVPEIPQGTSTKFVRKGKATIQLTIGGILKLQLFQKKKLHGNSFRPSSERNISVRGSSIRREEFLELKQGNRSVSKNEREFVPLSKYAQEWVQSEAEMCKRFEEGLNEEIKLLKYQDRSTSATGYSGRERGSQRTNPRPSTPSVTSVGTVKSRCQYYNKVNFGECRLKSGACYRCDSFDHFLRACPERIEKKIEQTLKPSNPISRVRPPRPTGNVSGSRGVTKDTAGRSEA</sequence>
<accession>A0A5B6UV72</accession>
<dbReference type="PANTHER" id="PTHR34482:SF36">
    <property type="entry name" value="RETROTRANSPOSON GAG DOMAIN-CONTAINING PROTEIN"/>
    <property type="match status" value="1"/>
</dbReference>
<evidence type="ECO:0000313" key="3">
    <source>
        <dbReference type="Proteomes" id="UP000325315"/>
    </source>
</evidence>
<proteinExistence type="predicted"/>
<keyword evidence="3" id="KW-1185">Reference proteome</keyword>
<feature type="compositionally biased region" description="Basic and acidic residues" evidence="1">
    <location>
        <begin position="246"/>
        <end position="256"/>
    </location>
</feature>
<feature type="region of interest" description="Disordered" evidence="1">
    <location>
        <begin position="220"/>
        <end position="256"/>
    </location>
</feature>
<reference evidence="3" key="1">
    <citation type="journal article" date="2019" name="Plant Biotechnol. J.">
        <title>Genome sequencing of the Australian wild diploid species Gossypium australe highlights disease resistance and delayed gland morphogenesis.</title>
        <authorList>
            <person name="Cai Y."/>
            <person name="Cai X."/>
            <person name="Wang Q."/>
            <person name="Wang P."/>
            <person name="Zhang Y."/>
            <person name="Cai C."/>
            <person name="Xu Y."/>
            <person name="Wang K."/>
            <person name="Zhou Z."/>
            <person name="Wang C."/>
            <person name="Geng S."/>
            <person name="Li B."/>
            <person name="Dong Q."/>
            <person name="Hou Y."/>
            <person name="Wang H."/>
            <person name="Ai P."/>
            <person name="Liu Z."/>
            <person name="Yi F."/>
            <person name="Sun M."/>
            <person name="An G."/>
            <person name="Cheng J."/>
            <person name="Zhang Y."/>
            <person name="Shi Q."/>
            <person name="Xie Y."/>
            <person name="Shi X."/>
            <person name="Chang Y."/>
            <person name="Huang F."/>
            <person name="Chen Y."/>
            <person name="Hong S."/>
            <person name="Mi L."/>
            <person name="Sun Q."/>
            <person name="Zhang L."/>
            <person name="Zhou B."/>
            <person name="Peng R."/>
            <person name="Zhang X."/>
            <person name="Liu F."/>
        </authorList>
    </citation>
    <scope>NUCLEOTIDE SEQUENCE [LARGE SCALE GENOMIC DNA]</scope>
    <source>
        <strain evidence="3">cv. PA1801</strain>
    </source>
</reference>